<dbReference type="Pfam" id="PF14473">
    <property type="entry name" value="RD3"/>
    <property type="match status" value="1"/>
</dbReference>
<dbReference type="Proteomes" id="UP000014760">
    <property type="component" value="Unassembled WGS sequence"/>
</dbReference>
<dbReference type="EMBL" id="KB310789">
    <property type="protein sequence ID" value="ELT90737.1"/>
    <property type="molecule type" value="Genomic_DNA"/>
</dbReference>
<dbReference type="EnsemblMetazoa" id="CapteT49596">
    <property type="protein sequence ID" value="CapteP49596"/>
    <property type="gene ID" value="CapteG49596"/>
</dbReference>
<dbReference type="AlphaFoldDB" id="R7TB58"/>
<dbReference type="InterPro" id="IPR028092">
    <property type="entry name" value="RD3"/>
</dbReference>
<reference evidence="3" key="3">
    <citation type="submission" date="2015-06" db="UniProtKB">
        <authorList>
            <consortium name="EnsemblMetazoa"/>
        </authorList>
    </citation>
    <scope>IDENTIFICATION</scope>
</reference>
<name>R7TB58_CAPTE</name>
<dbReference type="OrthoDB" id="10072259at2759"/>
<dbReference type="PANTHER" id="PTHR28489:SF2">
    <property type="entry name" value="RENTINAL DEGENERATION 3-LIKE"/>
    <property type="match status" value="1"/>
</dbReference>
<evidence type="ECO:0000313" key="2">
    <source>
        <dbReference type="EMBL" id="ELT90737.1"/>
    </source>
</evidence>
<dbReference type="HOGENOM" id="CLU_113153_1_0_1"/>
<feature type="coiled-coil region" evidence="1">
    <location>
        <begin position="3"/>
        <end position="30"/>
    </location>
</feature>
<dbReference type="STRING" id="283909.R7TB58"/>
<proteinExistence type="predicted"/>
<reference evidence="4" key="1">
    <citation type="submission" date="2012-12" db="EMBL/GenBank/DDBJ databases">
        <authorList>
            <person name="Hellsten U."/>
            <person name="Grimwood J."/>
            <person name="Chapman J.A."/>
            <person name="Shapiro H."/>
            <person name="Aerts A."/>
            <person name="Otillar R.P."/>
            <person name="Terry A.Y."/>
            <person name="Boore J.L."/>
            <person name="Simakov O."/>
            <person name="Marletaz F."/>
            <person name="Cho S.-J."/>
            <person name="Edsinger-Gonzales E."/>
            <person name="Havlak P."/>
            <person name="Kuo D.-H."/>
            <person name="Larsson T."/>
            <person name="Lv J."/>
            <person name="Arendt D."/>
            <person name="Savage R."/>
            <person name="Osoegawa K."/>
            <person name="de Jong P."/>
            <person name="Lindberg D.R."/>
            <person name="Seaver E.C."/>
            <person name="Weisblat D.A."/>
            <person name="Putnam N.H."/>
            <person name="Grigoriev I.V."/>
            <person name="Rokhsar D.S."/>
        </authorList>
    </citation>
    <scope>NUCLEOTIDE SEQUENCE</scope>
    <source>
        <strain evidence="4">I ESC-2004</strain>
    </source>
</reference>
<evidence type="ECO:0000256" key="1">
    <source>
        <dbReference type="SAM" id="Coils"/>
    </source>
</evidence>
<dbReference type="PANTHER" id="PTHR28489">
    <property type="entry name" value="RENTINAL DEGENERATION 3-LIKE"/>
    <property type="match status" value="1"/>
</dbReference>
<reference evidence="2 4" key="2">
    <citation type="journal article" date="2013" name="Nature">
        <title>Insights into bilaterian evolution from three spiralian genomes.</title>
        <authorList>
            <person name="Simakov O."/>
            <person name="Marletaz F."/>
            <person name="Cho S.J."/>
            <person name="Edsinger-Gonzales E."/>
            <person name="Havlak P."/>
            <person name="Hellsten U."/>
            <person name="Kuo D.H."/>
            <person name="Larsson T."/>
            <person name="Lv J."/>
            <person name="Arendt D."/>
            <person name="Savage R."/>
            <person name="Osoegawa K."/>
            <person name="de Jong P."/>
            <person name="Grimwood J."/>
            <person name="Chapman J.A."/>
            <person name="Shapiro H."/>
            <person name="Aerts A."/>
            <person name="Otillar R.P."/>
            <person name="Terry A.Y."/>
            <person name="Boore J.L."/>
            <person name="Grigoriev I.V."/>
            <person name="Lindberg D.R."/>
            <person name="Seaver E.C."/>
            <person name="Weisblat D.A."/>
            <person name="Putnam N.H."/>
            <person name="Rokhsar D.S."/>
        </authorList>
    </citation>
    <scope>NUCLEOTIDE SEQUENCE</scope>
    <source>
        <strain evidence="2 4">I ESC-2004</strain>
    </source>
</reference>
<organism evidence="2">
    <name type="scientific">Capitella teleta</name>
    <name type="common">Polychaete worm</name>
    <dbReference type="NCBI Taxonomy" id="283909"/>
    <lineage>
        <taxon>Eukaryota</taxon>
        <taxon>Metazoa</taxon>
        <taxon>Spiralia</taxon>
        <taxon>Lophotrochozoa</taxon>
        <taxon>Annelida</taxon>
        <taxon>Polychaeta</taxon>
        <taxon>Sedentaria</taxon>
        <taxon>Scolecida</taxon>
        <taxon>Capitellidae</taxon>
        <taxon>Capitella</taxon>
    </lineage>
</organism>
<feature type="non-terminal residue" evidence="2">
    <location>
        <position position="74"/>
    </location>
</feature>
<evidence type="ECO:0000313" key="4">
    <source>
        <dbReference type="Proteomes" id="UP000014760"/>
    </source>
</evidence>
<keyword evidence="4" id="KW-1185">Reference proteome</keyword>
<gene>
    <name evidence="2" type="ORF">CAPTEDRAFT_49596</name>
</gene>
<dbReference type="OMA" id="WERSNAL"/>
<sequence>MVAESLMMELDFQVQEAEQLHQEQKQQEKREATGVDYSWLMTPSTKGYEMSQVERMEIEELCMKVKPAECGKVI</sequence>
<dbReference type="EMBL" id="AMQN01014185">
    <property type="status" value="NOT_ANNOTATED_CDS"/>
    <property type="molecule type" value="Genomic_DNA"/>
</dbReference>
<evidence type="ECO:0000313" key="3">
    <source>
        <dbReference type="EnsemblMetazoa" id="CapteP49596"/>
    </source>
</evidence>
<keyword evidence="1" id="KW-0175">Coiled coil</keyword>
<protein>
    <submittedName>
        <fullName evidence="2 3">Uncharacterized protein</fullName>
    </submittedName>
</protein>
<accession>R7TB58</accession>